<dbReference type="EMBL" id="JACJSI010000274">
    <property type="protein sequence ID" value="MBD2535428.1"/>
    <property type="molecule type" value="Genomic_DNA"/>
</dbReference>
<evidence type="ECO:0000313" key="3">
    <source>
        <dbReference type="Proteomes" id="UP000623440"/>
    </source>
</evidence>
<organism evidence="2 3">
    <name type="scientific">Nostoc flagelliforme FACHB-838</name>
    <dbReference type="NCBI Taxonomy" id="2692904"/>
    <lineage>
        <taxon>Bacteria</taxon>
        <taxon>Bacillati</taxon>
        <taxon>Cyanobacteriota</taxon>
        <taxon>Cyanophyceae</taxon>
        <taxon>Nostocales</taxon>
        <taxon>Nostocaceae</taxon>
        <taxon>Nostoc</taxon>
    </lineage>
</organism>
<dbReference type="RefSeq" id="WP_190946258.1">
    <property type="nucleotide sequence ID" value="NZ_JACJSI010000274.1"/>
</dbReference>
<protein>
    <submittedName>
        <fullName evidence="2">Uncharacterized protein</fullName>
    </submittedName>
</protein>
<dbReference type="Proteomes" id="UP000623440">
    <property type="component" value="Unassembled WGS sequence"/>
</dbReference>
<sequence>MEVHSQAVTEADSGDGVGKNGSEGDIAVIGSEKMIILKLSPQRLLKSLG</sequence>
<name>A0ABR8E1Z2_9NOSO</name>
<feature type="region of interest" description="Disordered" evidence="1">
    <location>
        <begin position="1"/>
        <end position="23"/>
    </location>
</feature>
<comment type="caution">
    <text evidence="2">The sequence shown here is derived from an EMBL/GenBank/DDBJ whole genome shotgun (WGS) entry which is preliminary data.</text>
</comment>
<proteinExistence type="predicted"/>
<reference evidence="2 3" key="1">
    <citation type="journal article" date="2020" name="ISME J.">
        <title>Comparative genomics reveals insights into cyanobacterial evolution and habitat adaptation.</title>
        <authorList>
            <person name="Chen M.Y."/>
            <person name="Teng W.K."/>
            <person name="Zhao L."/>
            <person name="Hu C.X."/>
            <person name="Zhou Y.K."/>
            <person name="Han B.P."/>
            <person name="Song L.R."/>
            <person name="Shu W.S."/>
        </authorList>
    </citation>
    <scope>NUCLEOTIDE SEQUENCE [LARGE SCALE GENOMIC DNA]</scope>
    <source>
        <strain evidence="2 3">FACHB-838</strain>
    </source>
</reference>
<evidence type="ECO:0000313" key="2">
    <source>
        <dbReference type="EMBL" id="MBD2535428.1"/>
    </source>
</evidence>
<keyword evidence="3" id="KW-1185">Reference proteome</keyword>
<evidence type="ECO:0000256" key="1">
    <source>
        <dbReference type="SAM" id="MobiDB-lite"/>
    </source>
</evidence>
<gene>
    <name evidence="2" type="ORF">H6G97_40950</name>
</gene>
<accession>A0ABR8E1Z2</accession>